<name>A0A750EAE1_SALER</name>
<evidence type="ECO:0000259" key="1">
    <source>
        <dbReference type="Pfam" id="PF21683"/>
    </source>
</evidence>
<reference evidence="4" key="2">
    <citation type="submission" date="2020-02" db="EMBL/GenBank/DDBJ databases">
        <authorList>
            <consortium name="NCBI Pathogen Detection Project"/>
        </authorList>
    </citation>
    <scope>NUCLEOTIDE SEQUENCE</scope>
    <source>
        <strain evidence="4">MA.GW_S01608-07</strain>
    </source>
</reference>
<dbReference type="PIRSF" id="PIRSF004440">
    <property type="entry name" value="GpP"/>
    <property type="match status" value="1"/>
</dbReference>
<dbReference type="Gene3D" id="3.55.50.10">
    <property type="entry name" value="Baseplate protein-like domains"/>
    <property type="match status" value="1"/>
</dbReference>
<gene>
    <name evidence="4" type="ORF">G8N95_001764</name>
</gene>
<feature type="domain" description="Baseplate hub protein gp44/GpP-like second" evidence="3">
    <location>
        <begin position="91"/>
        <end position="177"/>
    </location>
</feature>
<dbReference type="Pfam" id="PF21929">
    <property type="entry name" value="GpP_4th"/>
    <property type="match status" value="1"/>
</dbReference>
<dbReference type="SUPFAM" id="SSF69279">
    <property type="entry name" value="Phage tail proteins"/>
    <property type="match status" value="2"/>
</dbReference>
<organism evidence="4">
    <name type="scientific">Salmonella enterica</name>
    <name type="common">Salmonella choleraesuis</name>
    <dbReference type="NCBI Taxonomy" id="28901"/>
    <lineage>
        <taxon>Bacteria</taxon>
        <taxon>Pseudomonadati</taxon>
        <taxon>Pseudomonadota</taxon>
        <taxon>Gammaproteobacteria</taxon>
        <taxon>Enterobacterales</taxon>
        <taxon>Enterobacteriaceae</taxon>
        <taxon>Salmonella</taxon>
    </lineage>
</organism>
<evidence type="ECO:0000313" key="4">
    <source>
        <dbReference type="EMBL" id="HAF6041119.1"/>
    </source>
</evidence>
<dbReference type="AlphaFoldDB" id="A0A750EAE1"/>
<dbReference type="InterPro" id="IPR049354">
    <property type="entry name" value="GpP-like_N"/>
</dbReference>
<dbReference type="Pfam" id="PF22255">
    <property type="entry name" value="Gp44-like_2nd"/>
    <property type="match status" value="1"/>
</dbReference>
<dbReference type="Gene3D" id="2.30.300.10">
    <property type="entry name" value="Baseplate protein-like domain - beta roll fold"/>
    <property type="match status" value="1"/>
</dbReference>
<feature type="domain" description="Baseplate hub protein gp44-like N-terminal" evidence="1">
    <location>
        <begin position="6"/>
        <end position="89"/>
    </location>
</feature>
<sequence>MANNRVALHVDGKVFTGWQSVEVTRSIEHMAGDFSLGVVLPGNSVPDSLRPGVSLVLDIDGKTVITGWVDTVKQRISARDLSISLSGRDKTGDLVDCSAVYKGGQWHNRTLQQIAQDLCAPFGVRVRWDVNDATAAKPFATFTLELSETVGDALVRAARHRGVLVTSNEQGDVVFTQAQAQRTDTLTLGENLLSCDYSNDWRDRFSEYNVKGHSGGGGKSGDGLTAALIAAPKGSALDNRITRYRPKIILADHKVDATTARQRALREERRALAKSVCFSATVRGWFRQNGDPWQPNLLTQISAERVGLTSGQLLVTTVKMTLDNQEGAVTQLTLAPREGFLVPAEPDGAGSGNDDDSLDVKIKQYYREHKDELDG</sequence>
<dbReference type="Pfam" id="PF21683">
    <property type="entry name" value="GpP-like_1st"/>
    <property type="match status" value="1"/>
</dbReference>
<reference evidence="4" key="1">
    <citation type="journal article" date="2018" name="Genome Biol.">
        <title>SKESA: strategic k-mer extension for scrupulous assemblies.</title>
        <authorList>
            <person name="Souvorov A."/>
            <person name="Agarwala R."/>
            <person name="Lipman D.J."/>
        </authorList>
    </citation>
    <scope>NUCLEOTIDE SEQUENCE</scope>
    <source>
        <strain evidence="4">MA.GW_S01608-07</strain>
    </source>
</reference>
<dbReference type="InterPro" id="IPR023399">
    <property type="entry name" value="Baseplate-like_2-layer_sand"/>
</dbReference>
<dbReference type="EMBL" id="DAAVRS010000003">
    <property type="protein sequence ID" value="HAF6041119.1"/>
    <property type="molecule type" value="Genomic_DNA"/>
</dbReference>
<feature type="domain" description="Baseplate hub protein gp44/GpP-like C-terminal" evidence="2">
    <location>
        <begin position="258"/>
        <end position="341"/>
    </location>
</feature>
<protein>
    <submittedName>
        <fullName evidence="4">Phage tail protein</fullName>
    </submittedName>
</protein>
<dbReference type="Gene3D" id="3.30.1920.10">
    <property type="entry name" value="Baseplate protein-like domains - 2 layer sandwich fold"/>
    <property type="match status" value="1"/>
</dbReference>
<evidence type="ECO:0000259" key="2">
    <source>
        <dbReference type="Pfam" id="PF21929"/>
    </source>
</evidence>
<evidence type="ECO:0000259" key="3">
    <source>
        <dbReference type="Pfam" id="PF22255"/>
    </source>
</evidence>
<dbReference type="InterPro" id="IPR053981">
    <property type="entry name" value="Gp44/GpP-like_2nd"/>
</dbReference>
<accession>A0A750EAE1</accession>
<proteinExistence type="predicted"/>
<dbReference type="InterPro" id="IPR053982">
    <property type="entry name" value="Gp44/GpP-like_C"/>
</dbReference>
<comment type="caution">
    <text evidence="4">The sequence shown here is derived from an EMBL/GenBank/DDBJ whole genome shotgun (WGS) entry which is preliminary data.</text>
</comment>
<dbReference type="InterPro" id="IPR026276">
    <property type="entry name" value="Baseplate_GpP"/>
</dbReference>